<keyword evidence="3" id="KW-1185">Reference proteome</keyword>
<evidence type="ECO:0000256" key="1">
    <source>
        <dbReference type="SAM" id="MobiDB-lite"/>
    </source>
</evidence>
<proteinExistence type="predicted"/>
<evidence type="ECO:0000313" key="2">
    <source>
        <dbReference type="EMBL" id="KAK2606463.1"/>
    </source>
</evidence>
<reference evidence="2" key="1">
    <citation type="submission" date="2023-06" db="EMBL/GenBank/DDBJ databases">
        <title>Conoideocrella luteorostrata (Hypocreales: Clavicipitaceae), a potential biocontrol fungus for elongate hemlock scale in United States Christmas tree production areas.</title>
        <authorList>
            <person name="Barrett H."/>
            <person name="Lovett B."/>
            <person name="Macias A.M."/>
            <person name="Stajich J.E."/>
            <person name="Kasson M.T."/>
        </authorList>
    </citation>
    <scope>NUCLEOTIDE SEQUENCE</scope>
    <source>
        <strain evidence="2">ARSEF 14590</strain>
    </source>
</reference>
<protein>
    <submittedName>
        <fullName evidence="2">Uncharacterized protein</fullName>
    </submittedName>
</protein>
<dbReference type="Proteomes" id="UP001251528">
    <property type="component" value="Unassembled WGS sequence"/>
</dbReference>
<sequence>MALENIDQPAKVFARLQDLAKQSGTHVSWSAPNTTDLVASNGLEKKPRTSPPKKLPWISEEEKNVESNCFYTLSSEGCGTQVYCEAFDSEPYKWKRRFFKDAKECFGAYESPTVSTKPSKVATSGKTT</sequence>
<evidence type="ECO:0000313" key="3">
    <source>
        <dbReference type="Proteomes" id="UP001251528"/>
    </source>
</evidence>
<comment type="caution">
    <text evidence="2">The sequence shown here is derived from an EMBL/GenBank/DDBJ whole genome shotgun (WGS) entry which is preliminary data.</text>
</comment>
<feature type="region of interest" description="Disordered" evidence="1">
    <location>
        <begin position="24"/>
        <end position="58"/>
    </location>
</feature>
<gene>
    <name evidence="2" type="ORF">QQS21_003156</name>
</gene>
<dbReference type="AlphaFoldDB" id="A0AAJ0CWX0"/>
<organism evidence="2 3">
    <name type="scientific">Conoideocrella luteorostrata</name>
    <dbReference type="NCBI Taxonomy" id="1105319"/>
    <lineage>
        <taxon>Eukaryota</taxon>
        <taxon>Fungi</taxon>
        <taxon>Dikarya</taxon>
        <taxon>Ascomycota</taxon>
        <taxon>Pezizomycotina</taxon>
        <taxon>Sordariomycetes</taxon>
        <taxon>Hypocreomycetidae</taxon>
        <taxon>Hypocreales</taxon>
        <taxon>Clavicipitaceae</taxon>
        <taxon>Conoideocrella</taxon>
    </lineage>
</organism>
<feature type="compositionally biased region" description="Polar residues" evidence="1">
    <location>
        <begin position="24"/>
        <end position="38"/>
    </location>
</feature>
<accession>A0AAJ0CWX0</accession>
<dbReference type="EMBL" id="JASWJB010000040">
    <property type="protein sequence ID" value="KAK2606463.1"/>
    <property type="molecule type" value="Genomic_DNA"/>
</dbReference>
<name>A0AAJ0CWX0_9HYPO</name>